<evidence type="ECO:0000313" key="3">
    <source>
        <dbReference type="Proteomes" id="UP001066276"/>
    </source>
</evidence>
<feature type="compositionally biased region" description="Basic and acidic residues" evidence="1">
    <location>
        <begin position="90"/>
        <end position="114"/>
    </location>
</feature>
<name>A0AAV7MD21_PLEWA</name>
<gene>
    <name evidence="2" type="ORF">NDU88_005483</name>
</gene>
<protein>
    <submittedName>
        <fullName evidence="2">Uncharacterized protein</fullName>
    </submittedName>
</protein>
<dbReference type="AlphaFoldDB" id="A0AAV7MD21"/>
<organism evidence="2 3">
    <name type="scientific">Pleurodeles waltl</name>
    <name type="common">Iberian ribbed newt</name>
    <dbReference type="NCBI Taxonomy" id="8319"/>
    <lineage>
        <taxon>Eukaryota</taxon>
        <taxon>Metazoa</taxon>
        <taxon>Chordata</taxon>
        <taxon>Craniata</taxon>
        <taxon>Vertebrata</taxon>
        <taxon>Euteleostomi</taxon>
        <taxon>Amphibia</taxon>
        <taxon>Batrachia</taxon>
        <taxon>Caudata</taxon>
        <taxon>Salamandroidea</taxon>
        <taxon>Salamandridae</taxon>
        <taxon>Pleurodelinae</taxon>
        <taxon>Pleurodeles</taxon>
    </lineage>
</organism>
<comment type="caution">
    <text evidence="2">The sequence shown here is derived from an EMBL/GenBank/DDBJ whole genome shotgun (WGS) entry which is preliminary data.</text>
</comment>
<dbReference type="Proteomes" id="UP001066276">
    <property type="component" value="Chromosome 10"/>
</dbReference>
<evidence type="ECO:0000256" key="1">
    <source>
        <dbReference type="SAM" id="MobiDB-lite"/>
    </source>
</evidence>
<feature type="compositionally biased region" description="Basic and acidic residues" evidence="1">
    <location>
        <begin position="1"/>
        <end position="13"/>
    </location>
</feature>
<keyword evidence="3" id="KW-1185">Reference proteome</keyword>
<dbReference type="EMBL" id="JANPWB010000014">
    <property type="protein sequence ID" value="KAJ1100397.1"/>
    <property type="molecule type" value="Genomic_DNA"/>
</dbReference>
<accession>A0AAV7MD21</accession>
<sequence>MLHEQRRCREEQPARFGATWENRHEVKESRAPEHPATNNCGLQAGRYPEGTTWDEQENTYIGILDIRIPLEKKPVERLRQREETEQEDAEAGKRRSERTHEEQRRPEQRTHEGKLNGGQESPECGDSATSLEGRGSSRSVLLTKQRKYRVLSQERMLALDILCLGVHLDNPTLKLQYGITWLLLLTPKMK</sequence>
<evidence type="ECO:0000313" key="2">
    <source>
        <dbReference type="EMBL" id="KAJ1100397.1"/>
    </source>
</evidence>
<feature type="compositionally biased region" description="Basic and acidic residues" evidence="1">
    <location>
        <begin position="21"/>
        <end position="33"/>
    </location>
</feature>
<proteinExistence type="predicted"/>
<feature type="region of interest" description="Disordered" evidence="1">
    <location>
        <begin position="1"/>
        <end position="53"/>
    </location>
</feature>
<feature type="region of interest" description="Disordered" evidence="1">
    <location>
        <begin position="77"/>
        <end position="137"/>
    </location>
</feature>
<reference evidence="2" key="1">
    <citation type="journal article" date="2022" name="bioRxiv">
        <title>Sequencing and chromosome-scale assembly of the giantPleurodeles waltlgenome.</title>
        <authorList>
            <person name="Brown T."/>
            <person name="Elewa A."/>
            <person name="Iarovenko S."/>
            <person name="Subramanian E."/>
            <person name="Araus A.J."/>
            <person name="Petzold A."/>
            <person name="Susuki M."/>
            <person name="Suzuki K.-i.T."/>
            <person name="Hayashi T."/>
            <person name="Toyoda A."/>
            <person name="Oliveira C."/>
            <person name="Osipova E."/>
            <person name="Leigh N.D."/>
            <person name="Simon A."/>
            <person name="Yun M.H."/>
        </authorList>
    </citation>
    <scope>NUCLEOTIDE SEQUENCE</scope>
    <source>
        <strain evidence="2">20211129_DDA</strain>
        <tissue evidence="2">Liver</tissue>
    </source>
</reference>